<evidence type="ECO:0000313" key="3">
    <source>
        <dbReference type="Proteomes" id="UP000663940"/>
    </source>
</evidence>
<sequence length="53" mass="5876">MKIIQKFTGYLPAFDTRNIKAAIFKVFITLVTLAAAALPWLLLIARVTLNGLD</sequence>
<dbReference type="Proteomes" id="UP000663940">
    <property type="component" value="Chromosome"/>
</dbReference>
<keyword evidence="1" id="KW-1133">Transmembrane helix</keyword>
<keyword evidence="1" id="KW-0812">Transmembrane</keyword>
<gene>
    <name evidence="2" type="ORF">J3L21_03085</name>
</gene>
<organism evidence="2 3">
    <name type="scientific">Mucilaginibacter rubeus</name>
    <dbReference type="NCBI Taxonomy" id="2027860"/>
    <lineage>
        <taxon>Bacteria</taxon>
        <taxon>Pseudomonadati</taxon>
        <taxon>Bacteroidota</taxon>
        <taxon>Sphingobacteriia</taxon>
        <taxon>Sphingobacteriales</taxon>
        <taxon>Sphingobacteriaceae</taxon>
        <taxon>Mucilaginibacter</taxon>
    </lineage>
</organism>
<accession>A0ABX7UE33</accession>
<keyword evidence="1" id="KW-0472">Membrane</keyword>
<evidence type="ECO:0000256" key="1">
    <source>
        <dbReference type="SAM" id="Phobius"/>
    </source>
</evidence>
<keyword evidence="3" id="KW-1185">Reference proteome</keyword>
<protein>
    <submittedName>
        <fullName evidence="2">Uncharacterized protein</fullName>
    </submittedName>
</protein>
<name>A0ABX7UE33_9SPHI</name>
<proteinExistence type="predicted"/>
<feature type="transmembrane region" description="Helical" evidence="1">
    <location>
        <begin position="21"/>
        <end position="45"/>
    </location>
</feature>
<reference evidence="2 3" key="1">
    <citation type="submission" date="2021-03" db="EMBL/GenBank/DDBJ databases">
        <title>Mucilaginibacter strains isolated from gold and copper mining confer multi heavy-metal resistance.</title>
        <authorList>
            <person name="Li Y."/>
        </authorList>
    </citation>
    <scope>NUCLEOTIDE SEQUENCE [LARGE SCALE GENOMIC DNA]</scope>
    <source>
        <strain evidence="2 3">P2-4</strain>
    </source>
</reference>
<dbReference type="RefSeq" id="WP_167516372.1">
    <property type="nucleotide sequence ID" value="NZ_CP071879.1"/>
</dbReference>
<evidence type="ECO:0000313" key="2">
    <source>
        <dbReference type="EMBL" id="QTE50977.1"/>
    </source>
</evidence>
<dbReference type="EMBL" id="CP071880">
    <property type="protein sequence ID" value="QTE50977.1"/>
    <property type="molecule type" value="Genomic_DNA"/>
</dbReference>